<evidence type="ECO:0000256" key="7">
    <source>
        <dbReference type="ARBA" id="ARBA00023136"/>
    </source>
</evidence>
<keyword evidence="6 8" id="KW-1133">Transmembrane helix</keyword>
<feature type="transmembrane region" description="Helical" evidence="8">
    <location>
        <begin position="229"/>
        <end position="247"/>
    </location>
</feature>
<feature type="transmembrane region" description="Helical" evidence="8">
    <location>
        <begin position="72"/>
        <end position="92"/>
    </location>
</feature>
<feature type="transmembrane region" description="Helical" evidence="8">
    <location>
        <begin position="104"/>
        <end position="122"/>
    </location>
</feature>
<dbReference type="GO" id="GO:0005886">
    <property type="term" value="C:plasma membrane"/>
    <property type="evidence" value="ECO:0007669"/>
    <property type="project" value="UniProtKB-SubCell"/>
</dbReference>
<evidence type="ECO:0000313" key="10">
    <source>
        <dbReference type="Proteomes" id="UP000298631"/>
    </source>
</evidence>
<keyword evidence="10" id="KW-1185">Reference proteome</keyword>
<evidence type="ECO:0000256" key="3">
    <source>
        <dbReference type="ARBA" id="ARBA00022448"/>
    </source>
</evidence>
<evidence type="ECO:0000256" key="1">
    <source>
        <dbReference type="ARBA" id="ARBA00004651"/>
    </source>
</evidence>
<keyword evidence="3" id="KW-0813">Transport</keyword>
<protein>
    <recommendedName>
        <fullName evidence="8">Probable membrane transporter protein</fullName>
    </recommendedName>
</protein>
<keyword evidence="4 8" id="KW-1003">Cell membrane</keyword>
<accession>A0A4P8EIS6</accession>
<geneLocation type="plasmid" evidence="9 10">
    <name>unnamed1</name>
</geneLocation>
<comment type="similarity">
    <text evidence="2 8">Belongs to the 4-toluene sulfonate uptake permease (TSUP) (TC 2.A.102) family.</text>
</comment>
<name>A0A4P8EIS6_9RHOB</name>
<keyword evidence="7 8" id="KW-0472">Membrane</keyword>
<evidence type="ECO:0000256" key="6">
    <source>
        <dbReference type="ARBA" id="ARBA00022989"/>
    </source>
</evidence>
<dbReference type="AlphaFoldDB" id="A0A4P8EIS6"/>
<dbReference type="PANTHER" id="PTHR30269">
    <property type="entry name" value="TRANSMEMBRANE PROTEIN YFCA"/>
    <property type="match status" value="1"/>
</dbReference>
<comment type="subcellular location">
    <subcellularLocation>
        <location evidence="1 8">Cell membrane</location>
        <topology evidence="1 8">Multi-pass membrane protein</topology>
    </subcellularLocation>
</comment>
<feature type="transmembrane region" description="Helical" evidence="8">
    <location>
        <begin position="44"/>
        <end position="60"/>
    </location>
</feature>
<evidence type="ECO:0000256" key="8">
    <source>
        <dbReference type="RuleBase" id="RU363041"/>
    </source>
</evidence>
<sequence length="248" mass="25297">METLLLVVAGLFAGVLNAVAGGGTFLAFPALVYAGVPPVSANATATLAAMPGYIGSAWAYRHDLRAEGRLGLRAICVVSAIGAFAGAGLLLVTSDAVFTGVVPWLLLAATLIFAAGPSVLAFTRKQGLAEAGPLLSAMVLLAVATYGGYFNGGLGIMLLAAFGLIGYTDLHNMNGLKNGLSALLSLIASATFIAAGLIAWQAAVPMAISTAIGGFIGAHYSRKVKNTKYLRMFIVAVGVVMSGLFFLR</sequence>
<evidence type="ECO:0000256" key="4">
    <source>
        <dbReference type="ARBA" id="ARBA00022475"/>
    </source>
</evidence>
<gene>
    <name evidence="9" type="ORF">EOK75_13860</name>
</gene>
<evidence type="ECO:0000313" key="9">
    <source>
        <dbReference type="EMBL" id="QCO56886.1"/>
    </source>
</evidence>
<keyword evidence="5 8" id="KW-0812">Transmembrane</keyword>
<dbReference type="InterPro" id="IPR052017">
    <property type="entry name" value="TSUP"/>
</dbReference>
<proteinExistence type="inferred from homology"/>
<dbReference type="Pfam" id="PF01925">
    <property type="entry name" value="TauE"/>
    <property type="match status" value="1"/>
</dbReference>
<feature type="transmembrane region" description="Helical" evidence="8">
    <location>
        <begin position="187"/>
        <end position="217"/>
    </location>
</feature>
<dbReference type="PANTHER" id="PTHR30269:SF0">
    <property type="entry name" value="MEMBRANE TRANSPORTER PROTEIN YFCA-RELATED"/>
    <property type="match status" value="1"/>
</dbReference>
<dbReference type="EMBL" id="CP039965">
    <property type="protein sequence ID" value="QCO56886.1"/>
    <property type="molecule type" value="Genomic_DNA"/>
</dbReference>
<dbReference type="RefSeq" id="WP_137194692.1">
    <property type="nucleotide sequence ID" value="NZ_CP039965.1"/>
</dbReference>
<dbReference type="OrthoDB" id="9807082at2"/>
<dbReference type="KEGG" id="pseb:EOK75_13860"/>
<reference evidence="9 10" key="1">
    <citation type="submission" date="2019-05" db="EMBL/GenBank/DDBJ databases">
        <title>Pseudorhodobacter turbinis sp. nov., isolated from the gut of the Korean turban shell.</title>
        <authorList>
            <person name="Jeong Y.-S."/>
            <person name="Kang W.-R."/>
            <person name="Bae J.-W."/>
        </authorList>
    </citation>
    <scope>NUCLEOTIDE SEQUENCE [LARGE SCALE GENOMIC DNA]</scope>
    <source>
        <strain evidence="9 10">S12M18</strain>
        <plasmid evidence="9 10">unnamed1</plasmid>
    </source>
</reference>
<keyword evidence="9" id="KW-0614">Plasmid</keyword>
<evidence type="ECO:0000256" key="5">
    <source>
        <dbReference type="ARBA" id="ARBA00022692"/>
    </source>
</evidence>
<feature type="transmembrane region" description="Helical" evidence="8">
    <location>
        <begin position="134"/>
        <end position="167"/>
    </location>
</feature>
<organism evidence="9 10">
    <name type="scientific">Pseudorhodobacter turbinis</name>
    <dbReference type="NCBI Taxonomy" id="2500533"/>
    <lineage>
        <taxon>Bacteria</taxon>
        <taxon>Pseudomonadati</taxon>
        <taxon>Pseudomonadota</taxon>
        <taxon>Alphaproteobacteria</taxon>
        <taxon>Rhodobacterales</taxon>
        <taxon>Paracoccaceae</taxon>
        <taxon>Pseudorhodobacter</taxon>
    </lineage>
</organism>
<evidence type="ECO:0000256" key="2">
    <source>
        <dbReference type="ARBA" id="ARBA00009142"/>
    </source>
</evidence>
<dbReference type="Proteomes" id="UP000298631">
    <property type="component" value="Plasmid unnamed1"/>
</dbReference>
<dbReference type="InterPro" id="IPR002781">
    <property type="entry name" value="TM_pro_TauE-like"/>
</dbReference>